<evidence type="ECO:0000259" key="2">
    <source>
        <dbReference type="Pfam" id="PF02709"/>
    </source>
</evidence>
<evidence type="ECO:0000313" key="4">
    <source>
        <dbReference type="Proteomes" id="UP000594262"/>
    </source>
</evidence>
<dbReference type="AlphaFoldDB" id="A0A7M6DPA2"/>
<feature type="domain" description="Galactosyltransferase C-terminal" evidence="2">
    <location>
        <begin position="6"/>
        <end position="71"/>
    </location>
</feature>
<dbReference type="InterPro" id="IPR029044">
    <property type="entry name" value="Nucleotide-diphossugar_trans"/>
</dbReference>
<dbReference type="EnsemblMetazoa" id="CLYHEMT019699.1">
    <property type="protein sequence ID" value="CLYHEMP019699.1"/>
    <property type="gene ID" value="CLYHEMG019699"/>
</dbReference>
<reference evidence="3" key="1">
    <citation type="submission" date="2021-01" db="UniProtKB">
        <authorList>
            <consortium name="EnsemblMetazoa"/>
        </authorList>
    </citation>
    <scope>IDENTIFICATION</scope>
</reference>
<dbReference type="InterPro" id="IPR003859">
    <property type="entry name" value="Galactosyl_T"/>
</dbReference>
<dbReference type="GO" id="GO:0008378">
    <property type="term" value="F:galactosyltransferase activity"/>
    <property type="evidence" value="ECO:0007669"/>
    <property type="project" value="TreeGrafter"/>
</dbReference>
<organism evidence="3 4">
    <name type="scientific">Clytia hemisphaerica</name>
    <dbReference type="NCBI Taxonomy" id="252671"/>
    <lineage>
        <taxon>Eukaryota</taxon>
        <taxon>Metazoa</taxon>
        <taxon>Cnidaria</taxon>
        <taxon>Hydrozoa</taxon>
        <taxon>Hydroidolina</taxon>
        <taxon>Leptothecata</taxon>
        <taxon>Obeliida</taxon>
        <taxon>Clytiidae</taxon>
        <taxon>Clytia</taxon>
    </lineage>
</organism>
<dbReference type="Proteomes" id="UP000594262">
    <property type="component" value="Unplaced"/>
</dbReference>
<dbReference type="Pfam" id="PF02709">
    <property type="entry name" value="Glyco_transf_7C"/>
    <property type="match status" value="1"/>
</dbReference>
<proteinExistence type="predicted"/>
<dbReference type="Gene3D" id="3.90.550.10">
    <property type="entry name" value="Spore Coat Polysaccharide Biosynthesis Protein SpsA, Chain A"/>
    <property type="match status" value="1"/>
</dbReference>
<name>A0A7M6DPA2_9CNID</name>
<evidence type="ECO:0000313" key="3">
    <source>
        <dbReference type="EnsemblMetazoa" id="CLYHEMP019699.1"/>
    </source>
</evidence>
<protein>
    <recommendedName>
        <fullName evidence="2">Galactosyltransferase C-terminal domain-containing protein</fullName>
    </recommendedName>
</protein>
<dbReference type="SUPFAM" id="SSF53448">
    <property type="entry name" value="Nucleotide-diphospho-sugar transferases"/>
    <property type="match status" value="1"/>
</dbReference>
<keyword evidence="1" id="KW-0808">Transferase</keyword>
<dbReference type="PRINTS" id="PR02050">
    <property type="entry name" value="B14GALTRFASE"/>
</dbReference>
<evidence type="ECO:0000256" key="1">
    <source>
        <dbReference type="ARBA" id="ARBA00022679"/>
    </source>
</evidence>
<keyword evidence="4" id="KW-1185">Reference proteome</keyword>
<dbReference type="GO" id="GO:0005794">
    <property type="term" value="C:Golgi apparatus"/>
    <property type="evidence" value="ECO:0007669"/>
    <property type="project" value="TreeGrafter"/>
</dbReference>
<dbReference type="GO" id="GO:0005975">
    <property type="term" value="P:carbohydrate metabolic process"/>
    <property type="evidence" value="ECO:0007669"/>
    <property type="project" value="InterPro"/>
</dbReference>
<accession>A0A7M6DPA2</accession>
<dbReference type="OrthoDB" id="10038994at2759"/>
<dbReference type="InterPro" id="IPR027791">
    <property type="entry name" value="Galactosyl_T_C"/>
</dbReference>
<dbReference type="PANTHER" id="PTHR19300:SF57">
    <property type="entry name" value="BETA-1,4-N-ACETYLGALACTOSAMINYLTRANSFERASE"/>
    <property type="match status" value="1"/>
</dbReference>
<dbReference type="PANTHER" id="PTHR19300">
    <property type="entry name" value="BETA-1,4-GALACTOSYLTRANSFERASE"/>
    <property type="match status" value="1"/>
</dbReference>
<sequence length="128" mass="14878">LLSIHRLPYATIFGGVGAFTKEDFQRINGFSNMFWGWGGEDDDLYTRITKVGFKLTRPSLKRGRYTMIRIHHFQSSKADPNRMNLLRNSAQRMSADGLNTLKYKLDKVDQQPLVTFVKIELKRSMYSK</sequence>